<dbReference type="RefSeq" id="WP_271996134.1">
    <property type="nucleotide sequence ID" value="NZ_JAQNDN010000002.1"/>
</dbReference>
<gene>
    <name evidence="1" type="ORF">POL58_08495</name>
</gene>
<accession>A0ABT5B201</accession>
<evidence type="ECO:0000313" key="2">
    <source>
        <dbReference type="Proteomes" id="UP001217838"/>
    </source>
</evidence>
<proteinExistence type="predicted"/>
<keyword evidence="2" id="KW-1185">Reference proteome</keyword>
<name>A0ABT5B201_9BACT</name>
<dbReference type="CDD" id="cd00882">
    <property type="entry name" value="Ras_like_GTPase"/>
    <property type="match status" value="1"/>
</dbReference>
<dbReference type="PANTHER" id="PTHR42708:SF1">
    <property type="entry name" value="GLIDING MOTILITY PROTEIN MGLA"/>
    <property type="match status" value="1"/>
</dbReference>
<dbReference type="Gene3D" id="3.40.50.300">
    <property type="entry name" value="P-loop containing nucleotide triphosphate hydrolases"/>
    <property type="match status" value="1"/>
</dbReference>
<dbReference type="InterPro" id="IPR027417">
    <property type="entry name" value="P-loop_NTPase"/>
</dbReference>
<evidence type="ECO:0000313" key="1">
    <source>
        <dbReference type="EMBL" id="MDC0667773.1"/>
    </source>
</evidence>
<sequence length="201" mass="22517">MPFIHHENREINCKIVYWGPGLSGKTTNMRFIHDRTSPEARGALLSLATATERTLFVDLLPRTLPEVRGFRVRLHLYTVPGPVFYDASRVLVLKDVDGVVFVADSQRAREEANVEMIELLETTLAGHGRDLHRLPLVFQYNKRDVPDLSTPAELDALLDVRDAPRFEAIAVQGVGVFDTLKAVALRILAELREGSRGCDES</sequence>
<organism evidence="1 2">
    <name type="scientific">Nannocystis radixulma</name>
    <dbReference type="NCBI Taxonomy" id="2995305"/>
    <lineage>
        <taxon>Bacteria</taxon>
        <taxon>Pseudomonadati</taxon>
        <taxon>Myxococcota</taxon>
        <taxon>Polyangia</taxon>
        <taxon>Nannocystales</taxon>
        <taxon>Nannocystaceae</taxon>
        <taxon>Nannocystis</taxon>
    </lineage>
</organism>
<protein>
    <submittedName>
        <fullName evidence="1">Gliding-motility protein MglA</fullName>
    </submittedName>
</protein>
<dbReference type="Proteomes" id="UP001217838">
    <property type="component" value="Unassembled WGS sequence"/>
</dbReference>
<dbReference type="EMBL" id="JAQNDN010000002">
    <property type="protein sequence ID" value="MDC0667773.1"/>
    <property type="molecule type" value="Genomic_DNA"/>
</dbReference>
<dbReference type="SUPFAM" id="SSF52540">
    <property type="entry name" value="P-loop containing nucleoside triphosphate hydrolases"/>
    <property type="match status" value="1"/>
</dbReference>
<dbReference type="PANTHER" id="PTHR42708">
    <property type="entry name" value="ATP/GTP-BINDING PROTEIN-RELATED"/>
    <property type="match status" value="1"/>
</dbReference>
<dbReference type="InterPro" id="IPR052705">
    <property type="entry name" value="Gliding_Motility_GTPase"/>
</dbReference>
<reference evidence="1 2" key="1">
    <citation type="submission" date="2022-11" db="EMBL/GenBank/DDBJ databases">
        <title>Minimal conservation of predation-associated metabolite biosynthetic gene clusters underscores biosynthetic potential of Myxococcota including descriptions for ten novel species: Archangium lansinium sp. nov., Myxococcus landrumus sp. nov., Nannocystis bai.</title>
        <authorList>
            <person name="Ahearne A."/>
            <person name="Stevens C."/>
            <person name="Dowd S."/>
        </authorList>
    </citation>
    <scope>NUCLEOTIDE SEQUENCE [LARGE SCALE GENOMIC DNA]</scope>
    <source>
        <strain evidence="1 2">NCELM</strain>
    </source>
</reference>
<comment type="caution">
    <text evidence="1">The sequence shown here is derived from an EMBL/GenBank/DDBJ whole genome shotgun (WGS) entry which is preliminary data.</text>
</comment>